<keyword evidence="3" id="KW-1185">Reference proteome</keyword>
<feature type="region of interest" description="Disordered" evidence="1">
    <location>
        <begin position="51"/>
        <end position="93"/>
    </location>
</feature>
<dbReference type="RefSeq" id="XP_029232879.1">
    <property type="nucleotide sequence ID" value="XM_029367006.1"/>
</dbReference>
<dbReference type="OrthoDB" id="251683at2759"/>
<dbReference type="EMBL" id="MKKU01000001">
    <property type="protein sequence ID" value="RNF27673.1"/>
    <property type="molecule type" value="Genomic_DNA"/>
</dbReference>
<organism evidence="2 3">
    <name type="scientific">Trypanosoma conorhini</name>
    <dbReference type="NCBI Taxonomy" id="83891"/>
    <lineage>
        <taxon>Eukaryota</taxon>
        <taxon>Discoba</taxon>
        <taxon>Euglenozoa</taxon>
        <taxon>Kinetoplastea</taxon>
        <taxon>Metakinetoplastina</taxon>
        <taxon>Trypanosomatida</taxon>
        <taxon>Trypanosomatidae</taxon>
        <taxon>Trypanosoma</taxon>
    </lineage>
</organism>
<evidence type="ECO:0000256" key="1">
    <source>
        <dbReference type="SAM" id="MobiDB-lite"/>
    </source>
</evidence>
<name>A0A422QCG7_9TRYP</name>
<comment type="caution">
    <text evidence="2">The sequence shown here is derived from an EMBL/GenBank/DDBJ whole genome shotgun (WGS) entry which is preliminary data.</text>
</comment>
<evidence type="ECO:0000313" key="3">
    <source>
        <dbReference type="Proteomes" id="UP000284403"/>
    </source>
</evidence>
<dbReference type="Proteomes" id="UP000284403">
    <property type="component" value="Unassembled WGS sequence"/>
</dbReference>
<reference evidence="2 3" key="1">
    <citation type="journal article" date="2018" name="BMC Genomics">
        <title>Genomic comparison of Trypanosoma conorhini and Trypanosoma rangeli to Trypanosoma cruzi strains of high and low virulence.</title>
        <authorList>
            <person name="Bradwell K.R."/>
            <person name="Koparde V.N."/>
            <person name="Matveyev A.V."/>
            <person name="Serrano M.G."/>
            <person name="Alves J.M."/>
            <person name="Parikh H."/>
            <person name="Huang B."/>
            <person name="Lee V."/>
            <person name="Espinosa-Alvarez O."/>
            <person name="Ortiz P.A."/>
            <person name="Costa-Martins A.G."/>
            <person name="Teixeira M.M."/>
            <person name="Buck G.A."/>
        </authorList>
    </citation>
    <scope>NUCLEOTIDE SEQUENCE [LARGE SCALE GENOMIC DNA]</scope>
    <source>
        <strain evidence="2 3">025E</strain>
    </source>
</reference>
<dbReference type="AlphaFoldDB" id="A0A422QCG7"/>
<accession>A0A422QCG7</accession>
<sequence>MAVGEAIAKRLLTFSESPHFNTMLAVVFQDFAQEFRTREAANIEATRVHVSSEAIKRRGKKSHKAKASSHADGAATTDAPVNKEPAGGKREGDALAFDAVSDVVGVVGISREEEDFI</sequence>
<dbReference type="GeneID" id="40313668"/>
<protein>
    <submittedName>
        <fullName evidence="2">Uncharacterized protein</fullName>
    </submittedName>
</protein>
<proteinExistence type="predicted"/>
<feature type="compositionally biased region" description="Basic residues" evidence="1">
    <location>
        <begin position="57"/>
        <end position="67"/>
    </location>
</feature>
<gene>
    <name evidence="2" type="ORF">Tco025E_00057</name>
</gene>
<evidence type="ECO:0000313" key="2">
    <source>
        <dbReference type="EMBL" id="RNF27673.1"/>
    </source>
</evidence>